<feature type="transmembrane region" description="Helical" evidence="9">
    <location>
        <begin position="282"/>
        <end position="301"/>
    </location>
</feature>
<evidence type="ECO:0000313" key="11">
    <source>
        <dbReference type="Proteomes" id="UP000008144"/>
    </source>
</evidence>
<dbReference type="InParanoid" id="F7B629"/>
<dbReference type="PANTHER" id="PTHR11785">
    <property type="entry name" value="AMINO ACID TRANSPORTER"/>
    <property type="match status" value="1"/>
</dbReference>
<dbReference type="FunFam" id="1.20.1740.10:FF:000036">
    <property type="entry name" value="Solute carrier family 7 member 13"/>
    <property type="match status" value="1"/>
</dbReference>
<evidence type="ECO:0000313" key="10">
    <source>
        <dbReference type="Ensembl" id="ENSCINP00000008645.3"/>
    </source>
</evidence>
<evidence type="ECO:0008006" key="12">
    <source>
        <dbReference type="Google" id="ProtNLM"/>
    </source>
</evidence>
<keyword evidence="5 9" id="KW-0812">Transmembrane</keyword>
<comment type="subcellular location">
    <subcellularLocation>
        <location evidence="1">Apical cell membrane</location>
        <topology evidence="1">Multi-pass membrane protein</topology>
    </subcellularLocation>
</comment>
<dbReference type="InterPro" id="IPR002293">
    <property type="entry name" value="AA/rel_permease1"/>
</dbReference>
<evidence type="ECO:0000256" key="6">
    <source>
        <dbReference type="ARBA" id="ARBA00022989"/>
    </source>
</evidence>
<keyword evidence="3" id="KW-0813">Transport</keyword>
<evidence type="ECO:0000256" key="8">
    <source>
        <dbReference type="ARBA" id="ARBA00023157"/>
    </source>
</evidence>
<reference evidence="10" key="2">
    <citation type="journal article" date="2008" name="Genome Biol.">
        <title>Improved genome assembly and evidence-based global gene model set for the chordate Ciona intestinalis: new insight into intron and operon populations.</title>
        <authorList>
            <person name="Satou Y."/>
            <person name="Mineta K."/>
            <person name="Ogasawara M."/>
            <person name="Sasakura Y."/>
            <person name="Shoguchi E."/>
            <person name="Ueno K."/>
            <person name="Yamada L."/>
            <person name="Matsumoto J."/>
            <person name="Wasserscheid J."/>
            <person name="Dewar K."/>
            <person name="Wiley G.B."/>
            <person name="Macmil S.L."/>
            <person name="Roe B.A."/>
            <person name="Zeller R.W."/>
            <person name="Hastings K.E."/>
            <person name="Lemaire P."/>
            <person name="Lindquist E."/>
            <person name="Endo T."/>
            <person name="Hotta K."/>
            <person name="Inaba K."/>
        </authorList>
    </citation>
    <scope>NUCLEOTIDE SEQUENCE [LARGE SCALE GENOMIC DNA]</scope>
    <source>
        <strain evidence="10">wild type</strain>
    </source>
</reference>
<dbReference type="EMBL" id="EAAA01001026">
    <property type="status" value="NOT_ANNOTATED_CDS"/>
    <property type="molecule type" value="Genomic_DNA"/>
</dbReference>
<dbReference type="InterPro" id="IPR050598">
    <property type="entry name" value="AminoAcid_Transporter"/>
</dbReference>
<feature type="transmembrane region" description="Helical" evidence="9">
    <location>
        <begin position="157"/>
        <end position="179"/>
    </location>
</feature>
<protein>
    <recommendedName>
        <fullName evidence="12">Amino acid permease/ SLC12A domain-containing protein</fullName>
    </recommendedName>
</protein>
<accession>F7B629</accession>
<feature type="transmembrane region" description="Helical" evidence="9">
    <location>
        <begin position="90"/>
        <end position="116"/>
    </location>
</feature>
<evidence type="ECO:0000256" key="5">
    <source>
        <dbReference type="ARBA" id="ARBA00022692"/>
    </source>
</evidence>
<evidence type="ECO:0000256" key="2">
    <source>
        <dbReference type="ARBA" id="ARBA00009523"/>
    </source>
</evidence>
<dbReference type="Gene3D" id="1.20.1740.10">
    <property type="entry name" value="Amino acid/polyamine transporter I"/>
    <property type="match status" value="1"/>
</dbReference>
<reference evidence="10" key="3">
    <citation type="submission" date="2025-08" db="UniProtKB">
        <authorList>
            <consortium name="Ensembl"/>
        </authorList>
    </citation>
    <scope>IDENTIFICATION</scope>
</reference>
<reference evidence="11" key="1">
    <citation type="journal article" date="2002" name="Science">
        <title>The draft genome of Ciona intestinalis: insights into chordate and vertebrate origins.</title>
        <authorList>
            <person name="Dehal P."/>
            <person name="Satou Y."/>
            <person name="Campbell R.K."/>
            <person name="Chapman J."/>
            <person name="Degnan B."/>
            <person name="De Tomaso A."/>
            <person name="Davidson B."/>
            <person name="Di Gregorio A."/>
            <person name="Gelpke M."/>
            <person name="Goodstein D.M."/>
            <person name="Harafuji N."/>
            <person name="Hastings K.E."/>
            <person name="Ho I."/>
            <person name="Hotta K."/>
            <person name="Huang W."/>
            <person name="Kawashima T."/>
            <person name="Lemaire P."/>
            <person name="Martinez D."/>
            <person name="Meinertzhagen I.A."/>
            <person name="Necula S."/>
            <person name="Nonaka M."/>
            <person name="Putnam N."/>
            <person name="Rash S."/>
            <person name="Saiga H."/>
            <person name="Satake M."/>
            <person name="Terry A."/>
            <person name="Yamada L."/>
            <person name="Wang H.G."/>
            <person name="Awazu S."/>
            <person name="Azumi K."/>
            <person name="Boore J."/>
            <person name="Branno M."/>
            <person name="Chin-Bow S."/>
            <person name="DeSantis R."/>
            <person name="Doyle S."/>
            <person name="Francino P."/>
            <person name="Keys D.N."/>
            <person name="Haga S."/>
            <person name="Hayashi H."/>
            <person name="Hino K."/>
            <person name="Imai K.S."/>
            <person name="Inaba K."/>
            <person name="Kano S."/>
            <person name="Kobayashi K."/>
            <person name="Kobayashi M."/>
            <person name="Lee B.I."/>
            <person name="Makabe K.W."/>
            <person name="Manohar C."/>
            <person name="Matassi G."/>
            <person name="Medina M."/>
            <person name="Mochizuki Y."/>
            <person name="Mount S."/>
            <person name="Morishita T."/>
            <person name="Miura S."/>
            <person name="Nakayama A."/>
            <person name="Nishizaka S."/>
            <person name="Nomoto H."/>
            <person name="Ohta F."/>
            <person name="Oishi K."/>
            <person name="Rigoutsos I."/>
            <person name="Sano M."/>
            <person name="Sasaki A."/>
            <person name="Sasakura Y."/>
            <person name="Shoguchi E."/>
            <person name="Shin-i T."/>
            <person name="Spagnuolo A."/>
            <person name="Stainier D."/>
            <person name="Suzuki M.M."/>
            <person name="Tassy O."/>
            <person name="Takatori N."/>
            <person name="Tokuoka M."/>
            <person name="Yagi K."/>
            <person name="Yoshizaki F."/>
            <person name="Wada S."/>
            <person name="Zhang C."/>
            <person name="Hyatt P.D."/>
            <person name="Larimer F."/>
            <person name="Detter C."/>
            <person name="Doggett N."/>
            <person name="Glavina T."/>
            <person name="Hawkins T."/>
            <person name="Richardson P."/>
            <person name="Lucas S."/>
            <person name="Kohara Y."/>
            <person name="Levine M."/>
            <person name="Satoh N."/>
            <person name="Rokhsar D.S."/>
        </authorList>
    </citation>
    <scope>NUCLEOTIDE SEQUENCE [LARGE SCALE GENOMIC DNA]</scope>
</reference>
<keyword evidence="4" id="KW-1003">Cell membrane</keyword>
<feature type="transmembrane region" description="Helical" evidence="9">
    <location>
        <begin position="128"/>
        <end position="145"/>
    </location>
</feature>
<reference evidence="10" key="4">
    <citation type="submission" date="2025-09" db="UniProtKB">
        <authorList>
            <consortium name="Ensembl"/>
        </authorList>
    </citation>
    <scope>IDENTIFICATION</scope>
</reference>
<comment type="similarity">
    <text evidence="2">Belongs to the amino acid-polyamine-organocation (APC) superfamily.</text>
</comment>
<evidence type="ECO:0000256" key="4">
    <source>
        <dbReference type="ARBA" id="ARBA00022475"/>
    </source>
</evidence>
<dbReference type="GO" id="GO:0016324">
    <property type="term" value="C:apical plasma membrane"/>
    <property type="evidence" value="ECO:0007669"/>
    <property type="project" value="UniProtKB-SubCell"/>
</dbReference>
<evidence type="ECO:0000256" key="3">
    <source>
        <dbReference type="ARBA" id="ARBA00022448"/>
    </source>
</evidence>
<sequence>EEFRLKRKVGFWSGVAIVTSAMVGSGIFVSPGGVVSAVHGSVGLSMVVWVVCGIVAALSTLCYCELGAALKESGGDFVNFEIAYGKMVSYMYVMTFIFMDVGSGISLQVFAAYFISGFIGAGCKAPDIFIKLVACLLLISLSFLNSRSVRSVVKIEIVFTVGKFLAMCLISIGGIIRLVNGDPVGKENFQNAFASEGMAGITAGDIGIAFYQGMFSYTGWMVLNTIAEEVTDVGRNLPRASLFSLLIVTVMYMIVNIGYFSVLSVEEMMTSPAVAVTFANQVLGPMAWIIPFTVCVSTLGNQNGACLLRGRLPFVAARKGYLPKIFSMIHVKYYTPVPSLILNAFFGIIFILCGDVQFLINGFGFVMWTVYGLSAASVIILRYKKPNITRPYRIKVPIFIPILTCLLAATFVILPVIEKPNIFYFLSIGFYILSGISYY</sequence>
<feature type="transmembrane region" description="Helical" evidence="9">
    <location>
        <begin position="242"/>
        <end position="262"/>
    </location>
</feature>
<organism evidence="10 11">
    <name type="scientific">Ciona intestinalis</name>
    <name type="common">Transparent sea squirt</name>
    <name type="synonym">Ascidia intestinalis</name>
    <dbReference type="NCBI Taxonomy" id="7719"/>
    <lineage>
        <taxon>Eukaryota</taxon>
        <taxon>Metazoa</taxon>
        <taxon>Chordata</taxon>
        <taxon>Tunicata</taxon>
        <taxon>Ascidiacea</taxon>
        <taxon>Phlebobranchia</taxon>
        <taxon>Cionidae</taxon>
        <taxon>Ciona</taxon>
    </lineage>
</organism>
<feature type="transmembrane region" description="Helical" evidence="9">
    <location>
        <begin position="12"/>
        <end position="34"/>
    </location>
</feature>
<proteinExistence type="inferred from homology"/>
<dbReference type="Ensembl" id="ENSCINT00000008645.3">
    <property type="protein sequence ID" value="ENSCINP00000008645.3"/>
    <property type="gene ID" value="ENSCING00000004171.3"/>
</dbReference>
<name>F7B629_CIOIN</name>
<keyword evidence="11" id="KW-1185">Reference proteome</keyword>
<keyword evidence="6 9" id="KW-1133">Transmembrane helix</keyword>
<feature type="transmembrane region" description="Helical" evidence="9">
    <location>
        <begin position="422"/>
        <end position="438"/>
    </location>
</feature>
<evidence type="ECO:0000256" key="1">
    <source>
        <dbReference type="ARBA" id="ARBA00004424"/>
    </source>
</evidence>
<dbReference type="Proteomes" id="UP000008144">
    <property type="component" value="Chromosome 12"/>
</dbReference>
<dbReference type="Pfam" id="PF13520">
    <property type="entry name" value="AA_permease_2"/>
    <property type="match status" value="1"/>
</dbReference>
<feature type="transmembrane region" description="Helical" evidence="9">
    <location>
        <begin position="46"/>
        <end position="70"/>
    </location>
</feature>
<keyword evidence="8" id="KW-1015">Disulfide bond</keyword>
<feature type="transmembrane region" description="Helical" evidence="9">
    <location>
        <begin position="333"/>
        <end position="352"/>
    </location>
</feature>
<evidence type="ECO:0000256" key="7">
    <source>
        <dbReference type="ARBA" id="ARBA00023136"/>
    </source>
</evidence>
<feature type="transmembrane region" description="Helical" evidence="9">
    <location>
        <begin position="394"/>
        <end position="416"/>
    </location>
</feature>
<feature type="transmembrane region" description="Helical" evidence="9">
    <location>
        <begin position="199"/>
        <end position="222"/>
    </location>
</feature>
<dbReference type="GO" id="GO:0003333">
    <property type="term" value="P:amino acid transmembrane transport"/>
    <property type="evidence" value="ECO:0000318"/>
    <property type="project" value="GO_Central"/>
</dbReference>
<dbReference type="PIRSF" id="PIRSF006060">
    <property type="entry name" value="AA_transporter"/>
    <property type="match status" value="1"/>
</dbReference>
<keyword evidence="7 9" id="KW-0472">Membrane</keyword>
<dbReference type="PANTHER" id="PTHR11785:SF512">
    <property type="entry name" value="SOBREMESA, ISOFORM B"/>
    <property type="match status" value="1"/>
</dbReference>
<feature type="transmembrane region" description="Helical" evidence="9">
    <location>
        <begin position="358"/>
        <end position="382"/>
    </location>
</feature>
<evidence type="ECO:0000256" key="9">
    <source>
        <dbReference type="SAM" id="Phobius"/>
    </source>
</evidence>
<dbReference type="HOGENOM" id="CLU_007946_3_0_1"/>
<dbReference type="GO" id="GO:0015179">
    <property type="term" value="F:L-amino acid transmembrane transporter activity"/>
    <property type="evidence" value="ECO:0000318"/>
    <property type="project" value="GO_Central"/>
</dbReference>
<dbReference type="GeneTree" id="ENSGT00940000164525"/>
<dbReference type="AlphaFoldDB" id="F7B629"/>